<dbReference type="GO" id="GO:0003677">
    <property type="term" value="F:DNA binding"/>
    <property type="evidence" value="ECO:0007669"/>
    <property type="project" value="UniProtKB-KW"/>
</dbReference>
<evidence type="ECO:0000256" key="4">
    <source>
        <dbReference type="ARBA" id="ARBA00023163"/>
    </source>
</evidence>
<keyword evidence="3" id="KW-0238">DNA-binding</keyword>
<evidence type="ECO:0000256" key="5">
    <source>
        <dbReference type="ARBA" id="ARBA00023242"/>
    </source>
</evidence>
<evidence type="ECO:0000256" key="6">
    <source>
        <dbReference type="SAM" id="Coils"/>
    </source>
</evidence>
<dbReference type="SMART" id="SM01019">
    <property type="entry name" value="B3"/>
    <property type="match status" value="1"/>
</dbReference>
<dbReference type="EMBL" id="BDDD01000472">
    <property type="protein sequence ID" value="GAV66354.1"/>
    <property type="molecule type" value="Genomic_DNA"/>
</dbReference>
<evidence type="ECO:0000313" key="10">
    <source>
        <dbReference type="Proteomes" id="UP000187406"/>
    </source>
</evidence>
<organism evidence="9 10">
    <name type="scientific">Cephalotus follicularis</name>
    <name type="common">Albany pitcher plant</name>
    <dbReference type="NCBI Taxonomy" id="3775"/>
    <lineage>
        <taxon>Eukaryota</taxon>
        <taxon>Viridiplantae</taxon>
        <taxon>Streptophyta</taxon>
        <taxon>Embryophyta</taxon>
        <taxon>Tracheophyta</taxon>
        <taxon>Spermatophyta</taxon>
        <taxon>Magnoliopsida</taxon>
        <taxon>eudicotyledons</taxon>
        <taxon>Gunneridae</taxon>
        <taxon>Pentapetalae</taxon>
        <taxon>rosids</taxon>
        <taxon>fabids</taxon>
        <taxon>Oxalidales</taxon>
        <taxon>Cephalotaceae</taxon>
        <taxon>Cephalotus</taxon>
    </lineage>
</organism>
<evidence type="ECO:0000259" key="8">
    <source>
        <dbReference type="PROSITE" id="PS50863"/>
    </source>
</evidence>
<dbReference type="Proteomes" id="UP000187406">
    <property type="component" value="Unassembled WGS sequence"/>
</dbReference>
<dbReference type="STRING" id="3775.A0A1Q3BES6"/>
<evidence type="ECO:0000256" key="3">
    <source>
        <dbReference type="ARBA" id="ARBA00023125"/>
    </source>
</evidence>
<dbReference type="GO" id="GO:0005634">
    <property type="term" value="C:nucleus"/>
    <property type="evidence" value="ECO:0007669"/>
    <property type="project" value="UniProtKB-SubCell"/>
</dbReference>
<evidence type="ECO:0000256" key="7">
    <source>
        <dbReference type="SAM" id="MobiDB-lite"/>
    </source>
</evidence>
<accession>A0A1Q3BES6</accession>
<comment type="subcellular location">
    <subcellularLocation>
        <location evidence="1">Nucleus</location>
    </subcellularLocation>
</comment>
<dbReference type="Pfam" id="PF02362">
    <property type="entry name" value="B3"/>
    <property type="match status" value="1"/>
</dbReference>
<feature type="domain" description="TF-B3" evidence="8">
    <location>
        <begin position="103"/>
        <end position="193"/>
    </location>
</feature>
<comment type="caution">
    <text evidence="9">The sequence shown here is derived from an EMBL/GenBank/DDBJ whole genome shotgun (WGS) entry which is preliminary data.</text>
</comment>
<dbReference type="PANTHER" id="PTHR31391:SF10">
    <property type="entry name" value="TF-B3 DOMAIN-CONTAINING PROTEIN"/>
    <property type="match status" value="1"/>
</dbReference>
<keyword evidence="4" id="KW-0804">Transcription</keyword>
<keyword evidence="10" id="KW-1185">Reference proteome</keyword>
<protein>
    <submittedName>
        <fullName evidence="9">B3 domain-containing protein/DUF724 domain-containing protein</fullName>
    </submittedName>
</protein>
<evidence type="ECO:0000313" key="9">
    <source>
        <dbReference type="EMBL" id="GAV66354.1"/>
    </source>
</evidence>
<dbReference type="InterPro" id="IPR015300">
    <property type="entry name" value="DNA-bd_pseudobarrel_sf"/>
</dbReference>
<reference evidence="10" key="1">
    <citation type="submission" date="2016-04" db="EMBL/GenBank/DDBJ databases">
        <title>Cephalotus genome sequencing.</title>
        <authorList>
            <person name="Fukushima K."/>
            <person name="Hasebe M."/>
            <person name="Fang X."/>
        </authorList>
    </citation>
    <scope>NUCLEOTIDE SEQUENCE [LARGE SCALE GENOMIC DNA]</scope>
    <source>
        <strain evidence="10">cv. St1</strain>
    </source>
</reference>
<dbReference type="SUPFAM" id="SSF101936">
    <property type="entry name" value="DNA-binding pseudobarrel domain"/>
    <property type="match status" value="1"/>
</dbReference>
<dbReference type="PROSITE" id="PS50863">
    <property type="entry name" value="B3"/>
    <property type="match status" value="1"/>
</dbReference>
<name>A0A1Q3BES6_CEPFO</name>
<dbReference type="Gene3D" id="2.40.330.10">
    <property type="entry name" value="DNA-binding pseudobarrel domain"/>
    <property type="match status" value="1"/>
</dbReference>
<dbReference type="InterPro" id="IPR044837">
    <property type="entry name" value="REM16-like"/>
</dbReference>
<keyword evidence="6" id="KW-0175">Coiled coil</keyword>
<dbReference type="AlphaFoldDB" id="A0A1Q3BES6"/>
<keyword evidence="5" id="KW-0539">Nucleus</keyword>
<feature type="compositionally biased region" description="Polar residues" evidence="7">
    <location>
        <begin position="9"/>
        <end position="24"/>
    </location>
</feature>
<feature type="coiled-coil region" evidence="6">
    <location>
        <begin position="372"/>
        <end position="420"/>
    </location>
</feature>
<keyword evidence="2" id="KW-0805">Transcription regulation</keyword>
<evidence type="ECO:0000256" key="2">
    <source>
        <dbReference type="ARBA" id="ARBA00023015"/>
    </source>
</evidence>
<gene>
    <name evidence="9" type="ORF">CFOL_v3_09864</name>
</gene>
<dbReference type="InterPro" id="IPR003340">
    <property type="entry name" value="B3_DNA-bd"/>
</dbReference>
<sequence length="429" mass="49031">MDDYKESQLKSTQASLSPPNTTTTHMRKSQETQIIKLSQIYEKPLDPDSNTDQVVYDTSGEPRSYKRKRAVVNNMRDHAETKSSVVERAEELLSNLDDSSPSFMKTLVRSNVSYGYWMHLPMRFCKLHMPRHDTTFSLDTEREVHKVHYIAERTALSGGWKAFATLNELREGDVLVFHLVEPSKFKVYVVKASPLVAVTGVSALNKIDSDGMENDSDTCKNAKCLELLPVDHSQENCQISSQMVLDASYSRHVADHSENDSQGLCSKVLIVTRSSGTEYYELCCSQNSFLHEHLLKSINYKLAAEIIAQTVNIAEAIRASKLFTSQADYAIWNKTLKGFELLGMNVEFLRVRLERLISLAFEADEAWELQRCREVELEQARTEEEMRTLDMKISKLKKSIGRLDAEMENLKVKADRHELMFQEEVNAPW</sequence>
<proteinExistence type="predicted"/>
<dbReference type="OrthoDB" id="1909330at2759"/>
<dbReference type="CDD" id="cd10017">
    <property type="entry name" value="B3_DNA"/>
    <property type="match status" value="1"/>
</dbReference>
<dbReference type="InParanoid" id="A0A1Q3BES6"/>
<dbReference type="PANTHER" id="PTHR31391">
    <property type="entry name" value="B3 DOMAIN-CONTAINING PROTEIN OS11G0197600-RELATED"/>
    <property type="match status" value="1"/>
</dbReference>
<feature type="region of interest" description="Disordered" evidence="7">
    <location>
        <begin position="1"/>
        <end position="62"/>
    </location>
</feature>
<evidence type="ECO:0000256" key="1">
    <source>
        <dbReference type="ARBA" id="ARBA00004123"/>
    </source>
</evidence>